<feature type="domain" description="ABM" evidence="1">
    <location>
        <begin position="13"/>
        <end position="105"/>
    </location>
</feature>
<reference evidence="2 3" key="1">
    <citation type="submission" date="2021-01" db="EMBL/GenBank/DDBJ databases">
        <title>WGS of actinomycetes isolated from Thailand.</title>
        <authorList>
            <person name="Thawai C."/>
        </authorList>
    </citation>
    <scope>NUCLEOTIDE SEQUENCE [LARGE SCALE GENOMIC DNA]</scope>
    <source>
        <strain evidence="2 3">CH9-7</strain>
    </source>
</reference>
<keyword evidence="2" id="KW-0503">Monooxygenase</keyword>
<organism evidence="2 3">
    <name type="scientific">Streptomyces siderophoricus</name>
    <dbReference type="NCBI Taxonomy" id="2802281"/>
    <lineage>
        <taxon>Bacteria</taxon>
        <taxon>Bacillati</taxon>
        <taxon>Actinomycetota</taxon>
        <taxon>Actinomycetes</taxon>
        <taxon>Kitasatosporales</taxon>
        <taxon>Streptomycetaceae</taxon>
        <taxon>Streptomyces</taxon>
    </lineage>
</organism>
<evidence type="ECO:0000259" key="1">
    <source>
        <dbReference type="PROSITE" id="PS51725"/>
    </source>
</evidence>
<proteinExistence type="predicted"/>
<dbReference type="EMBL" id="JAERRI010000007">
    <property type="protein sequence ID" value="MBL1090634.1"/>
    <property type="molecule type" value="Genomic_DNA"/>
</dbReference>
<sequence>MSQDSKPADDATVTFINVIEVPAEQVDMFIAQWRERAKIMSTAPGFRDSRLHRAVSSKTRFQLVNVAHWDSHQAWEAAMSHPEFQARMRALEDDRSVEVSASPALYEVVASYHEETRM</sequence>
<dbReference type="InterPro" id="IPR007138">
    <property type="entry name" value="ABM_dom"/>
</dbReference>
<evidence type="ECO:0000313" key="2">
    <source>
        <dbReference type="EMBL" id="MBL1090634.1"/>
    </source>
</evidence>
<dbReference type="InterPro" id="IPR011008">
    <property type="entry name" value="Dimeric_a/b-barrel"/>
</dbReference>
<protein>
    <submittedName>
        <fullName evidence="2">Antibiotic biosynthesis monooxygenase</fullName>
    </submittedName>
</protein>
<dbReference type="PROSITE" id="PS51725">
    <property type="entry name" value="ABM"/>
    <property type="match status" value="1"/>
</dbReference>
<evidence type="ECO:0000313" key="3">
    <source>
        <dbReference type="Proteomes" id="UP000629371"/>
    </source>
</evidence>
<accession>A0ABS1MS80</accession>
<dbReference type="Gene3D" id="3.30.70.100">
    <property type="match status" value="1"/>
</dbReference>
<dbReference type="Pfam" id="PF03992">
    <property type="entry name" value="ABM"/>
    <property type="match status" value="1"/>
</dbReference>
<dbReference type="Proteomes" id="UP000629371">
    <property type="component" value="Unassembled WGS sequence"/>
</dbReference>
<dbReference type="RefSeq" id="WP_201804238.1">
    <property type="nucleotide sequence ID" value="NZ_JAERRI010000007.1"/>
</dbReference>
<dbReference type="GO" id="GO:0004497">
    <property type="term" value="F:monooxygenase activity"/>
    <property type="evidence" value="ECO:0007669"/>
    <property type="project" value="UniProtKB-KW"/>
</dbReference>
<dbReference type="SUPFAM" id="SSF54909">
    <property type="entry name" value="Dimeric alpha+beta barrel"/>
    <property type="match status" value="1"/>
</dbReference>
<keyword evidence="3" id="KW-1185">Reference proteome</keyword>
<keyword evidence="2" id="KW-0560">Oxidoreductase</keyword>
<gene>
    <name evidence="2" type="ORF">JK360_14710</name>
</gene>
<name>A0ABS1MS80_9ACTN</name>
<comment type="caution">
    <text evidence="2">The sequence shown here is derived from an EMBL/GenBank/DDBJ whole genome shotgun (WGS) entry which is preliminary data.</text>
</comment>